<dbReference type="PRINTS" id="PR00364">
    <property type="entry name" value="DISEASERSIST"/>
</dbReference>
<dbReference type="PROSITE" id="PS50943">
    <property type="entry name" value="HTH_CROC1"/>
    <property type="match status" value="1"/>
</dbReference>
<reference evidence="4" key="1">
    <citation type="journal article" date="2019" name="Int. J. Syst. Evol. Microbiol.">
        <title>The Global Catalogue of Microorganisms (GCM) 10K type strain sequencing project: providing services to taxonomists for standard genome sequencing and annotation.</title>
        <authorList>
            <consortium name="The Broad Institute Genomics Platform"/>
            <consortium name="The Broad Institute Genome Sequencing Center for Infectious Disease"/>
            <person name="Wu L."/>
            <person name="Ma J."/>
        </authorList>
    </citation>
    <scope>NUCLEOTIDE SEQUENCE [LARGE SCALE GENOMIC DNA]</scope>
    <source>
        <strain evidence="4">ZS-22-S1</strain>
    </source>
</reference>
<dbReference type="Pfam" id="PF05729">
    <property type="entry name" value="NACHT"/>
    <property type="match status" value="1"/>
</dbReference>
<protein>
    <submittedName>
        <fullName evidence="3">NB-ARC domain-containing protein</fullName>
    </submittedName>
</protein>
<dbReference type="InterPro" id="IPR003593">
    <property type="entry name" value="AAA+_ATPase"/>
</dbReference>
<feature type="region of interest" description="Disordered" evidence="1">
    <location>
        <begin position="601"/>
        <end position="686"/>
    </location>
</feature>
<dbReference type="Gene3D" id="3.40.50.300">
    <property type="entry name" value="P-loop containing nucleotide triphosphate hydrolases"/>
    <property type="match status" value="1"/>
</dbReference>
<keyword evidence="4" id="KW-1185">Reference proteome</keyword>
<dbReference type="SMART" id="SM00382">
    <property type="entry name" value="AAA"/>
    <property type="match status" value="1"/>
</dbReference>
<sequence>MDGVGVRRVIDLGGELRKWRELRNVSLRAMGKILHCDHSRVWKIENNRLPMTHEVAELCDTALDTGGALAAAVADAQEVIKPAQLPAALARLVGRDEELAVLTAGTRVRPHGTPTVVAIDGPAGVGKTALALRWAHDIASQYRDGQLYADLRAFAPDGLRAAVSVDGILEEFLTALGVHAVPATTEQRARLFRSLTANRRLLVVLDNVASMEEIAPLLPASPGCGVVVTSRRALARLAGQLGATRVTLAPLAESDAVDLVRSLIGSARTDAEFAAVTTLARHCGHLPLALHAAAEQIAVYPHRPVVELVNELSEEVHTLHVGETANLAAVFSWSWRDLEPDAVRVFRLLGLHGGEYLSVTALAALAGITVPFARRSLHALATVHLVAVDSGGMVRLLAPVRAYARELAATEATDSERRAAAQRLVTWYVHNAAAAHRVITGRVDAGTEIKDGWPQAARDVFVRDFRDREAALAWLDAEKTNFGAVIALATEYGPSPAVHLLGTSLAKLGIQGSDTTSQECTAVTGVGGERSPGSLSPDIGVLRGDQGVTNSSGSNNQSCAKEEPPTARQAGPAASGTGADIHDHCRNLDCCCGTHEAPVGKGCRQRGHDGDTDVAECRDEEDPPPGFSLHGPRSDQGSRGEHGGLDLCCQRRGDGQLPDGVDRRGRQIKAVRQSTPEGLSIPTPRS</sequence>
<organism evidence="3 4">
    <name type="scientific">Actinophytocola glycyrrhizae</name>
    <dbReference type="NCBI Taxonomy" id="2044873"/>
    <lineage>
        <taxon>Bacteria</taxon>
        <taxon>Bacillati</taxon>
        <taxon>Actinomycetota</taxon>
        <taxon>Actinomycetes</taxon>
        <taxon>Pseudonocardiales</taxon>
        <taxon>Pseudonocardiaceae</taxon>
    </lineage>
</organism>
<feature type="region of interest" description="Disordered" evidence="1">
    <location>
        <begin position="524"/>
        <end position="577"/>
    </location>
</feature>
<dbReference type="SUPFAM" id="SSF47413">
    <property type="entry name" value="lambda repressor-like DNA-binding domains"/>
    <property type="match status" value="1"/>
</dbReference>
<comment type="caution">
    <text evidence="3">The sequence shown here is derived from an EMBL/GenBank/DDBJ whole genome shotgun (WGS) entry which is preliminary data.</text>
</comment>
<name>A0ABV9SCX2_9PSEU</name>
<dbReference type="CDD" id="cd00093">
    <property type="entry name" value="HTH_XRE"/>
    <property type="match status" value="1"/>
</dbReference>
<dbReference type="InterPro" id="IPR010982">
    <property type="entry name" value="Lambda_DNA-bd_dom_sf"/>
</dbReference>
<dbReference type="EMBL" id="JBHSIS010000027">
    <property type="protein sequence ID" value="MFC4859182.1"/>
    <property type="molecule type" value="Genomic_DNA"/>
</dbReference>
<dbReference type="InterPro" id="IPR027417">
    <property type="entry name" value="P-loop_NTPase"/>
</dbReference>
<dbReference type="RefSeq" id="WP_378062290.1">
    <property type="nucleotide sequence ID" value="NZ_JBHSIS010000027.1"/>
</dbReference>
<dbReference type="InterPro" id="IPR001387">
    <property type="entry name" value="Cro/C1-type_HTH"/>
</dbReference>
<dbReference type="Proteomes" id="UP001595859">
    <property type="component" value="Unassembled WGS sequence"/>
</dbReference>
<evidence type="ECO:0000313" key="4">
    <source>
        <dbReference type="Proteomes" id="UP001595859"/>
    </source>
</evidence>
<feature type="compositionally biased region" description="Basic and acidic residues" evidence="1">
    <location>
        <begin position="632"/>
        <end position="665"/>
    </location>
</feature>
<feature type="domain" description="HTH cro/C1-type" evidence="2">
    <location>
        <begin position="16"/>
        <end position="48"/>
    </location>
</feature>
<dbReference type="PANTHER" id="PTHR47691:SF3">
    <property type="entry name" value="HTH-TYPE TRANSCRIPTIONAL REGULATOR RV0890C-RELATED"/>
    <property type="match status" value="1"/>
</dbReference>
<dbReference type="Pfam" id="PF13560">
    <property type="entry name" value="HTH_31"/>
    <property type="match status" value="1"/>
</dbReference>
<gene>
    <name evidence="3" type="ORF">ACFPCV_37280</name>
</gene>
<proteinExistence type="predicted"/>
<feature type="compositionally biased region" description="Polar residues" evidence="1">
    <location>
        <begin position="547"/>
        <end position="559"/>
    </location>
</feature>
<dbReference type="SUPFAM" id="SSF52540">
    <property type="entry name" value="P-loop containing nucleoside triphosphate hydrolases"/>
    <property type="match status" value="1"/>
</dbReference>
<dbReference type="PANTHER" id="PTHR47691">
    <property type="entry name" value="REGULATOR-RELATED"/>
    <property type="match status" value="1"/>
</dbReference>
<dbReference type="InterPro" id="IPR007111">
    <property type="entry name" value="NACHT_NTPase"/>
</dbReference>
<evidence type="ECO:0000313" key="3">
    <source>
        <dbReference type="EMBL" id="MFC4859182.1"/>
    </source>
</evidence>
<evidence type="ECO:0000256" key="1">
    <source>
        <dbReference type="SAM" id="MobiDB-lite"/>
    </source>
</evidence>
<evidence type="ECO:0000259" key="2">
    <source>
        <dbReference type="PROSITE" id="PS50943"/>
    </source>
</evidence>
<feature type="compositionally biased region" description="Basic and acidic residues" evidence="1">
    <location>
        <begin position="606"/>
        <end position="617"/>
    </location>
</feature>
<accession>A0ABV9SCX2</accession>